<keyword evidence="1" id="KW-0812">Transmembrane</keyword>
<evidence type="ECO:0008006" key="4">
    <source>
        <dbReference type="Google" id="ProtNLM"/>
    </source>
</evidence>
<reference evidence="2 3" key="1">
    <citation type="submission" date="2024-09" db="EMBL/GenBank/DDBJ databases">
        <authorList>
            <person name="Sun Q."/>
            <person name="Mori K."/>
        </authorList>
    </citation>
    <scope>NUCLEOTIDE SEQUENCE [LARGE SCALE GENOMIC DNA]</scope>
    <source>
        <strain evidence="2 3">TBRC 1851</strain>
    </source>
</reference>
<feature type="transmembrane region" description="Helical" evidence="1">
    <location>
        <begin position="7"/>
        <end position="29"/>
    </location>
</feature>
<keyword evidence="1" id="KW-1133">Transmembrane helix</keyword>
<name>A0ABV6U6Z9_9ACTN</name>
<keyword evidence="1" id="KW-0472">Membrane</keyword>
<sequence>MRAIGFVLSILLVLGLLFYGVLWFAGWWWEGRSVEVETAALRQVRETGEVVANVRTVYKISDVAIATEYVIFDPGAAKRQDALDKAADALQGKGWKVEGGTSPSQVDLESSEWDVSVSLVPLDFFVARGAFGEQEVLKVAENARAKAVQPEVLVVAIARASAN</sequence>
<evidence type="ECO:0000313" key="2">
    <source>
        <dbReference type="EMBL" id="MFC0864229.1"/>
    </source>
</evidence>
<accession>A0ABV6U6Z9</accession>
<dbReference type="Proteomes" id="UP001589870">
    <property type="component" value="Unassembled WGS sequence"/>
</dbReference>
<comment type="caution">
    <text evidence="2">The sequence shown here is derived from an EMBL/GenBank/DDBJ whole genome shotgun (WGS) entry which is preliminary data.</text>
</comment>
<dbReference type="EMBL" id="JBHMQT010000038">
    <property type="protein sequence ID" value="MFC0864229.1"/>
    <property type="molecule type" value="Genomic_DNA"/>
</dbReference>
<evidence type="ECO:0000256" key="1">
    <source>
        <dbReference type="SAM" id="Phobius"/>
    </source>
</evidence>
<proteinExistence type="predicted"/>
<gene>
    <name evidence="2" type="ORF">ACFHYQ_18195</name>
</gene>
<protein>
    <recommendedName>
        <fullName evidence="4">LytR cell envelope-related transcriptional attenuator</fullName>
    </recommendedName>
</protein>
<keyword evidence="3" id="KW-1185">Reference proteome</keyword>
<evidence type="ECO:0000313" key="3">
    <source>
        <dbReference type="Proteomes" id="UP001589870"/>
    </source>
</evidence>
<organism evidence="2 3">
    <name type="scientific">Sphaerimonospora cavernae</name>
    <dbReference type="NCBI Taxonomy" id="1740611"/>
    <lineage>
        <taxon>Bacteria</taxon>
        <taxon>Bacillati</taxon>
        <taxon>Actinomycetota</taxon>
        <taxon>Actinomycetes</taxon>
        <taxon>Streptosporangiales</taxon>
        <taxon>Streptosporangiaceae</taxon>
        <taxon>Sphaerimonospora</taxon>
    </lineage>
</organism>
<dbReference type="RefSeq" id="WP_394302353.1">
    <property type="nucleotide sequence ID" value="NZ_JBHMQT010000038.1"/>
</dbReference>